<protein>
    <submittedName>
        <fullName evidence="2">Uncharacterized protein</fullName>
    </submittedName>
</protein>
<dbReference type="EMBL" id="FRBK01000025">
    <property type="protein sequence ID" value="SHN22831.1"/>
    <property type="molecule type" value="Genomic_DNA"/>
</dbReference>
<sequence>MDNPTRGKARWRAAGTATPAAAPRGGERDGRRQVPNDPIRLLADYCTTFSSLLGVPWPGLLILSGVAPSVSAFSTSAGLASLWSAR</sequence>
<dbReference type="Proteomes" id="UP000184388">
    <property type="component" value="Unassembled WGS sequence"/>
</dbReference>
<evidence type="ECO:0000313" key="3">
    <source>
        <dbReference type="Proteomes" id="UP000184388"/>
    </source>
</evidence>
<organism evidence="2 3">
    <name type="scientific">Streptomyces yunnanensis</name>
    <dbReference type="NCBI Taxonomy" id="156453"/>
    <lineage>
        <taxon>Bacteria</taxon>
        <taxon>Bacillati</taxon>
        <taxon>Actinomycetota</taxon>
        <taxon>Actinomycetes</taxon>
        <taxon>Kitasatosporales</taxon>
        <taxon>Streptomycetaceae</taxon>
        <taxon>Streptomyces</taxon>
    </lineage>
</organism>
<feature type="compositionally biased region" description="Basic and acidic residues" evidence="1">
    <location>
        <begin position="25"/>
        <end position="34"/>
    </location>
</feature>
<reference evidence="3" key="1">
    <citation type="submission" date="2016-11" db="EMBL/GenBank/DDBJ databases">
        <authorList>
            <person name="Jaros S."/>
            <person name="Januszkiewicz K."/>
            <person name="Wedrychowicz H."/>
        </authorList>
    </citation>
    <scope>NUCLEOTIDE SEQUENCE [LARGE SCALE GENOMIC DNA]</scope>
    <source>
        <strain evidence="3">CGMCC 4.3555</strain>
    </source>
</reference>
<gene>
    <name evidence="2" type="ORF">SAMN05216268_12594</name>
</gene>
<dbReference type="AlphaFoldDB" id="A0A9X8N7L3"/>
<proteinExistence type="predicted"/>
<feature type="region of interest" description="Disordered" evidence="1">
    <location>
        <begin position="1"/>
        <end position="34"/>
    </location>
</feature>
<evidence type="ECO:0000313" key="2">
    <source>
        <dbReference type="EMBL" id="SHN22831.1"/>
    </source>
</evidence>
<comment type="caution">
    <text evidence="2">The sequence shown here is derived from an EMBL/GenBank/DDBJ whole genome shotgun (WGS) entry which is preliminary data.</text>
</comment>
<feature type="compositionally biased region" description="Low complexity" evidence="1">
    <location>
        <begin position="12"/>
        <end position="24"/>
    </location>
</feature>
<accession>A0A9X8N7L3</accession>
<name>A0A9X8N7L3_9ACTN</name>
<evidence type="ECO:0000256" key="1">
    <source>
        <dbReference type="SAM" id="MobiDB-lite"/>
    </source>
</evidence>